<proteinExistence type="predicted"/>
<feature type="compositionally biased region" description="Polar residues" evidence="1">
    <location>
        <begin position="115"/>
        <end position="133"/>
    </location>
</feature>
<gene>
    <name evidence="3" type="primary">LOC106779643</name>
</gene>
<reference evidence="3" key="1">
    <citation type="submission" date="2025-08" db="UniProtKB">
        <authorList>
            <consortium name="RefSeq"/>
        </authorList>
    </citation>
    <scope>IDENTIFICATION</scope>
    <source>
        <tissue evidence="3">Leaf</tissue>
    </source>
</reference>
<keyword evidence="2" id="KW-1185">Reference proteome</keyword>
<evidence type="ECO:0000313" key="2">
    <source>
        <dbReference type="Proteomes" id="UP000087766"/>
    </source>
</evidence>
<evidence type="ECO:0000313" key="3">
    <source>
        <dbReference type="RefSeq" id="XP_014523284.1"/>
    </source>
</evidence>
<dbReference type="OrthoDB" id="1306415at2759"/>
<dbReference type="AlphaFoldDB" id="A0A1S3VYX1"/>
<dbReference type="GeneID" id="106779643"/>
<dbReference type="Proteomes" id="UP000087766">
    <property type="component" value="Unplaced"/>
</dbReference>
<feature type="compositionally biased region" description="Polar residues" evidence="1">
    <location>
        <begin position="91"/>
        <end position="104"/>
    </location>
</feature>
<accession>A0A1S3VYX1</accession>
<dbReference type="KEGG" id="vra:106779643"/>
<protein>
    <submittedName>
        <fullName evidence="3">Uncharacterized protein LOC106779643</fullName>
    </submittedName>
</protein>
<name>A0A1S3VYX1_VIGRR</name>
<organism evidence="2 3">
    <name type="scientific">Vigna radiata var. radiata</name>
    <name type="common">Mung bean</name>
    <name type="synonym">Phaseolus aureus</name>
    <dbReference type="NCBI Taxonomy" id="3916"/>
    <lineage>
        <taxon>Eukaryota</taxon>
        <taxon>Viridiplantae</taxon>
        <taxon>Streptophyta</taxon>
        <taxon>Embryophyta</taxon>
        <taxon>Tracheophyta</taxon>
        <taxon>Spermatophyta</taxon>
        <taxon>Magnoliopsida</taxon>
        <taxon>eudicotyledons</taxon>
        <taxon>Gunneridae</taxon>
        <taxon>Pentapetalae</taxon>
        <taxon>rosids</taxon>
        <taxon>fabids</taxon>
        <taxon>Fabales</taxon>
        <taxon>Fabaceae</taxon>
        <taxon>Papilionoideae</taxon>
        <taxon>50 kb inversion clade</taxon>
        <taxon>NPAAA clade</taxon>
        <taxon>indigoferoid/millettioid clade</taxon>
        <taxon>Phaseoleae</taxon>
        <taxon>Vigna</taxon>
    </lineage>
</organism>
<dbReference type="RefSeq" id="XP_014523284.1">
    <property type="nucleotide sequence ID" value="XM_014667798.1"/>
</dbReference>
<evidence type="ECO:0000256" key="1">
    <source>
        <dbReference type="SAM" id="MobiDB-lite"/>
    </source>
</evidence>
<feature type="region of interest" description="Disordered" evidence="1">
    <location>
        <begin position="76"/>
        <end position="165"/>
    </location>
</feature>
<feature type="compositionally biased region" description="Basic and acidic residues" evidence="1">
    <location>
        <begin position="134"/>
        <end position="145"/>
    </location>
</feature>
<sequence>MPKSIHENQRGYVGVTHELGRTITIGIIKRRNREKGESVFEVHLVELLCVELKGLLQSLDLSDGVHSEEKLHNIVSVDSDKTENGDAVAGKSSNLAASNVTENPYRNERSESDNFDSGKSQGNNETSETQNIDATKDETSERDTQTNETDETSYPSSTNESLDSVELDVIDSSDIRIHKDAAEVRTDLDTLPDIRSEVDNETVVK</sequence>
<feature type="region of interest" description="Disordered" evidence="1">
    <location>
        <begin position="186"/>
        <end position="205"/>
    </location>
</feature>
<feature type="compositionally biased region" description="Polar residues" evidence="1">
    <location>
        <begin position="152"/>
        <end position="162"/>
    </location>
</feature>